<dbReference type="EMBL" id="JASXSV010000023">
    <property type="protein sequence ID" value="MDP0589907.1"/>
    <property type="molecule type" value="Genomic_DNA"/>
</dbReference>
<organism evidence="2 3">
    <name type="scientific">Candidatus Endonucleibacter bathymodioli</name>
    <dbReference type="NCBI Taxonomy" id="539814"/>
    <lineage>
        <taxon>Bacteria</taxon>
        <taxon>Pseudomonadati</taxon>
        <taxon>Pseudomonadota</taxon>
        <taxon>Gammaproteobacteria</taxon>
        <taxon>Oceanospirillales</taxon>
        <taxon>Endozoicomonadaceae</taxon>
        <taxon>Candidatus Endonucleibacter</taxon>
    </lineage>
</organism>
<keyword evidence="1" id="KW-0833">Ubl conjugation pathway</keyword>
<dbReference type="Proteomes" id="UP001178148">
    <property type="component" value="Unassembled WGS sequence"/>
</dbReference>
<keyword evidence="3" id="KW-1185">Reference proteome</keyword>
<gene>
    <name evidence="2" type="ORF">QS748_12280</name>
</gene>
<dbReference type="AlphaFoldDB" id="A0AA90NNL3"/>
<dbReference type="SMART" id="SM00320">
    <property type="entry name" value="WD40"/>
    <property type="match status" value="4"/>
</dbReference>
<proteinExistence type="predicted"/>
<evidence type="ECO:0000313" key="3">
    <source>
        <dbReference type="Proteomes" id="UP001178148"/>
    </source>
</evidence>
<name>A0AA90NNL3_9GAMM</name>
<dbReference type="PANTHER" id="PTHR15622">
    <property type="entry name" value="WD40 REPEAT PROTEIN"/>
    <property type="match status" value="1"/>
</dbReference>
<dbReference type="InterPro" id="IPR015943">
    <property type="entry name" value="WD40/YVTN_repeat-like_dom_sf"/>
</dbReference>
<dbReference type="Gene3D" id="2.130.10.10">
    <property type="entry name" value="YVTN repeat-like/Quinoprotein amine dehydrogenase"/>
    <property type="match status" value="2"/>
</dbReference>
<accession>A0AA90NNL3</accession>
<evidence type="ECO:0000313" key="2">
    <source>
        <dbReference type="EMBL" id="MDP0589907.1"/>
    </source>
</evidence>
<dbReference type="PANTHER" id="PTHR15622:SF2">
    <property type="entry name" value="U4_U6 SMALL NUCLEAR RIBONUCLEOPROTEIN PRP4"/>
    <property type="match status" value="1"/>
</dbReference>
<dbReference type="InterPro" id="IPR051983">
    <property type="entry name" value="WSB_SOCS-box_domain"/>
</dbReference>
<reference evidence="2 3" key="1">
    <citation type="journal article" date="2023" name="bioRxiv">
        <title>An intranuclear bacterial parasite of deep-sea mussels expresses apoptosis inhibitors acquired from its host.</title>
        <authorList>
            <person name="Gonzalez Porras M.A."/>
            <person name="Assie A."/>
            <person name="Tietjen M."/>
            <person name="Violette M."/>
            <person name="Kleiner M."/>
            <person name="Gruber-Vodicka H."/>
            <person name="Dubilier N."/>
            <person name="Leisch N."/>
        </authorList>
    </citation>
    <scope>NUCLEOTIDE SEQUENCE [LARGE SCALE GENOMIC DNA]</scope>
    <source>
        <strain evidence="2">IAP13</strain>
    </source>
</reference>
<dbReference type="InterPro" id="IPR001680">
    <property type="entry name" value="WD40_rpt"/>
</dbReference>
<sequence length="627" mass="69549">MSVESTVVSAMIDETGGKRFQESKRDGISENGNGSDEALVHTETMVKSWLATLCFKEMDALKNSIIANDNSAKLNVLLRQLTKNKQLIKHSLNVYPIVTKLMVDYKTSRPSEISTSRIIGNAGFHCNDDNYFLSFSEDSRCLLSTGKDNSLIIWAKEDGRWREETIISNHSAVSSACFSPDSRHMVVAIHLGSVKIYSRGTDNKWKENCTVNRSVQATFSLDSRHLVFCNSKMIEIRSIDENENWVVKLYVDTQSEIKSAYFTDNSAYLICTYDTEPDKVFCREDDGCWKMQSSILANGKNTLLAATIWNDGLYMVASGTEGVNESATIFCMGTDGEWMEEAKITASVIAAVGTSVDGIHIVSRGCPSYDESIAKIWSLGKNGLFNVDILRVAKDADNGGGIDYSNTLDSKLYQVEFSNDGRHVGILYDERIILCSQNKVGEWIDKCTIEEQRSVRSLTFSADNTHMILSLMDSNRKNTFRVWNLGMDGEWEEDIILSASDEDVSSIVFSADGHNVGLVYDNGSVKIWGGNEELGQWHEKDCVTGFDLKKVVFSSDGLYVAVIGGEPMGVFDLKVDKGLFSKYFGPISRQLPRGFIGGLKALFVLGVFKCAVDAVIESRISVISAPY</sequence>
<dbReference type="GO" id="GO:0000209">
    <property type="term" value="P:protein polyubiquitination"/>
    <property type="evidence" value="ECO:0007669"/>
    <property type="project" value="TreeGrafter"/>
</dbReference>
<evidence type="ECO:0000256" key="1">
    <source>
        <dbReference type="ARBA" id="ARBA00022786"/>
    </source>
</evidence>
<protein>
    <submittedName>
        <fullName evidence="2">WD40 repeat domain-containing protein</fullName>
    </submittedName>
</protein>
<dbReference type="Pfam" id="PF00400">
    <property type="entry name" value="WD40"/>
    <property type="match status" value="1"/>
</dbReference>
<dbReference type="SUPFAM" id="SSF82171">
    <property type="entry name" value="DPP6 N-terminal domain-like"/>
    <property type="match status" value="2"/>
</dbReference>
<comment type="caution">
    <text evidence="2">The sequence shown here is derived from an EMBL/GenBank/DDBJ whole genome shotgun (WGS) entry which is preliminary data.</text>
</comment>